<accession>A0A7C8IYZ8</accession>
<dbReference type="Pfam" id="PF00782">
    <property type="entry name" value="DSPc"/>
    <property type="match status" value="1"/>
</dbReference>
<dbReference type="SUPFAM" id="SSF52799">
    <property type="entry name" value="(Phosphotyrosine protein) phosphatases II"/>
    <property type="match status" value="1"/>
</dbReference>
<comment type="similarity">
    <text evidence="1">Belongs to the protein-tyrosine phosphatase family. Non-receptor class subfamily.</text>
</comment>
<dbReference type="OrthoDB" id="10252009at2759"/>
<dbReference type="PANTHER" id="PTHR46588">
    <property type="entry name" value="SERINE/THREONINE/TYROSINE-INTERACTING PROTEIN"/>
    <property type="match status" value="1"/>
</dbReference>
<evidence type="ECO:0000256" key="2">
    <source>
        <dbReference type="SAM" id="MobiDB-lite"/>
    </source>
</evidence>
<evidence type="ECO:0000313" key="4">
    <source>
        <dbReference type="EMBL" id="KAF2969782.1"/>
    </source>
</evidence>
<proteinExistence type="inferred from homology"/>
<dbReference type="InterPro" id="IPR052449">
    <property type="entry name" value="STYX-Interacting_Phosphatase"/>
</dbReference>
<dbReference type="GO" id="GO:0005737">
    <property type="term" value="C:cytoplasm"/>
    <property type="evidence" value="ECO:0007669"/>
    <property type="project" value="TreeGrafter"/>
</dbReference>
<dbReference type="GO" id="GO:0005654">
    <property type="term" value="C:nucleoplasm"/>
    <property type="evidence" value="ECO:0007669"/>
    <property type="project" value="TreeGrafter"/>
</dbReference>
<dbReference type="GO" id="GO:0140096">
    <property type="term" value="F:catalytic activity, acting on a protein"/>
    <property type="evidence" value="ECO:0007669"/>
    <property type="project" value="UniProtKB-ARBA"/>
</dbReference>
<dbReference type="Proteomes" id="UP000481858">
    <property type="component" value="Unassembled WGS sequence"/>
</dbReference>
<feature type="domain" description="Tyrosine-protein phosphatase" evidence="3">
    <location>
        <begin position="79"/>
        <end position="252"/>
    </location>
</feature>
<dbReference type="InterPro" id="IPR029021">
    <property type="entry name" value="Prot-tyrosine_phosphatase-like"/>
</dbReference>
<dbReference type="AlphaFoldDB" id="A0A7C8IYZ8"/>
<sequence length="319" mass="36229">MSHHPTAKPTTPYTKRPPSPPPVVIPATNWAVPMKIVPRYDNVDPVSLSKEDLAIITQNGLELVARDPAAFWTYKSRRDAQPVLDYLYLGPSSVARNRQWLQAHGITMILAARDARQAGLNIMAFDKLAQEMGIEARYVDVSGYHELIRAFPSVVRMINDHMLRIYREQAVTTPIMDLRNGAMVIDEANFKRGKVLVYCETGNDRSAGIVCAYLMAVFGMSTVEVCQFINYQRFCVCMDEDLKHTLRAYEDILVAERTVHQHELLRSDLTTLARKKVKRGIDETVDDDGDDDMTGMHQYQSSDRDRFLGRDSFVPFVDT</sequence>
<dbReference type="PANTHER" id="PTHR46588:SF1">
    <property type="entry name" value="SERINE_THREONINE_TYROSINE-INTERACTING PROTEIN"/>
    <property type="match status" value="1"/>
</dbReference>
<reference evidence="4 5" key="1">
    <citation type="submission" date="2019-12" db="EMBL/GenBank/DDBJ databases">
        <title>Draft genome sequence of the ascomycete Xylaria multiplex DSM 110363.</title>
        <authorList>
            <person name="Buettner E."/>
            <person name="Kellner H."/>
        </authorList>
    </citation>
    <scope>NUCLEOTIDE SEQUENCE [LARGE SCALE GENOMIC DNA]</scope>
    <source>
        <strain evidence="4 5">DSM 110363</strain>
    </source>
</reference>
<evidence type="ECO:0000259" key="3">
    <source>
        <dbReference type="SMART" id="SM00195"/>
    </source>
</evidence>
<dbReference type="CDD" id="cd14498">
    <property type="entry name" value="DSP"/>
    <property type="match status" value="1"/>
</dbReference>
<dbReference type="InterPro" id="IPR020422">
    <property type="entry name" value="TYR_PHOSPHATASE_DUAL_dom"/>
</dbReference>
<dbReference type="Gene3D" id="3.90.190.10">
    <property type="entry name" value="Protein tyrosine phosphatase superfamily"/>
    <property type="match status" value="1"/>
</dbReference>
<name>A0A7C8IYZ8_9PEZI</name>
<protein>
    <recommendedName>
        <fullName evidence="3">Tyrosine-protein phosphatase domain-containing protein</fullName>
    </recommendedName>
</protein>
<dbReference type="InParanoid" id="A0A7C8IYZ8"/>
<comment type="caution">
    <text evidence="4">The sequence shown here is derived from an EMBL/GenBank/DDBJ whole genome shotgun (WGS) entry which is preliminary data.</text>
</comment>
<evidence type="ECO:0000256" key="1">
    <source>
        <dbReference type="ARBA" id="ARBA00009649"/>
    </source>
</evidence>
<organism evidence="4 5">
    <name type="scientific">Xylaria multiplex</name>
    <dbReference type="NCBI Taxonomy" id="323545"/>
    <lineage>
        <taxon>Eukaryota</taxon>
        <taxon>Fungi</taxon>
        <taxon>Dikarya</taxon>
        <taxon>Ascomycota</taxon>
        <taxon>Pezizomycotina</taxon>
        <taxon>Sordariomycetes</taxon>
        <taxon>Xylariomycetidae</taxon>
        <taxon>Xylariales</taxon>
        <taxon>Xylariaceae</taxon>
        <taxon>Xylaria</taxon>
    </lineage>
</organism>
<keyword evidence="5" id="KW-1185">Reference proteome</keyword>
<dbReference type="GO" id="GO:1990444">
    <property type="term" value="F:F-box domain binding"/>
    <property type="evidence" value="ECO:0007669"/>
    <property type="project" value="TreeGrafter"/>
</dbReference>
<gene>
    <name evidence="4" type="ORF">GQX73_g3791</name>
</gene>
<dbReference type="EMBL" id="WUBL01000031">
    <property type="protein sequence ID" value="KAF2969782.1"/>
    <property type="molecule type" value="Genomic_DNA"/>
</dbReference>
<feature type="region of interest" description="Disordered" evidence="2">
    <location>
        <begin position="1"/>
        <end position="22"/>
    </location>
</feature>
<dbReference type="GO" id="GO:0070372">
    <property type="term" value="P:regulation of ERK1 and ERK2 cascade"/>
    <property type="evidence" value="ECO:0007669"/>
    <property type="project" value="TreeGrafter"/>
</dbReference>
<dbReference type="InterPro" id="IPR000340">
    <property type="entry name" value="Dual-sp_phosphatase_cat-dom"/>
</dbReference>
<dbReference type="SMART" id="SM00195">
    <property type="entry name" value="DSPc"/>
    <property type="match status" value="1"/>
</dbReference>
<evidence type="ECO:0000313" key="5">
    <source>
        <dbReference type="Proteomes" id="UP000481858"/>
    </source>
</evidence>
<dbReference type="GO" id="GO:0062026">
    <property type="term" value="P:negative regulation of SCF-dependent proteasomal ubiquitin-dependent catabolic process"/>
    <property type="evidence" value="ECO:0007669"/>
    <property type="project" value="TreeGrafter"/>
</dbReference>